<gene>
    <name evidence="2" type="ORF">GPUH_LOCUS12410</name>
</gene>
<organism evidence="4">
    <name type="scientific">Gongylonema pulchrum</name>
    <dbReference type="NCBI Taxonomy" id="637853"/>
    <lineage>
        <taxon>Eukaryota</taxon>
        <taxon>Metazoa</taxon>
        <taxon>Ecdysozoa</taxon>
        <taxon>Nematoda</taxon>
        <taxon>Chromadorea</taxon>
        <taxon>Rhabditida</taxon>
        <taxon>Spirurina</taxon>
        <taxon>Spiruromorpha</taxon>
        <taxon>Spiruroidea</taxon>
        <taxon>Gongylonematidae</taxon>
        <taxon>Gongylonema</taxon>
    </lineage>
</organism>
<evidence type="ECO:0000313" key="3">
    <source>
        <dbReference type="Proteomes" id="UP000271098"/>
    </source>
</evidence>
<keyword evidence="1" id="KW-0812">Transmembrane</keyword>
<protein>
    <submittedName>
        <fullName evidence="4">Secreted protein</fullName>
    </submittedName>
</protein>
<proteinExistence type="predicted"/>
<evidence type="ECO:0000256" key="1">
    <source>
        <dbReference type="SAM" id="Phobius"/>
    </source>
</evidence>
<keyword evidence="1" id="KW-0472">Membrane</keyword>
<name>A0A183DUL9_9BILA</name>
<evidence type="ECO:0000313" key="4">
    <source>
        <dbReference type="WBParaSite" id="GPUH_0001242401-mRNA-1"/>
    </source>
</evidence>
<feature type="transmembrane region" description="Helical" evidence="1">
    <location>
        <begin position="12"/>
        <end position="32"/>
    </location>
</feature>
<reference evidence="2 3" key="2">
    <citation type="submission" date="2018-11" db="EMBL/GenBank/DDBJ databases">
        <authorList>
            <consortium name="Pathogen Informatics"/>
        </authorList>
    </citation>
    <scope>NUCLEOTIDE SEQUENCE [LARGE SCALE GENOMIC DNA]</scope>
</reference>
<dbReference type="EMBL" id="UYRT01079291">
    <property type="protein sequence ID" value="VDN20399.1"/>
    <property type="molecule type" value="Genomic_DNA"/>
</dbReference>
<evidence type="ECO:0000313" key="2">
    <source>
        <dbReference type="EMBL" id="VDN20399.1"/>
    </source>
</evidence>
<keyword evidence="1" id="KW-1133">Transmembrane helix</keyword>
<accession>A0A183DUL9</accession>
<reference evidence="4" key="1">
    <citation type="submission" date="2016-06" db="UniProtKB">
        <authorList>
            <consortium name="WormBaseParasite"/>
        </authorList>
    </citation>
    <scope>IDENTIFICATION</scope>
</reference>
<dbReference type="AlphaFoldDB" id="A0A183DUL9"/>
<dbReference type="WBParaSite" id="GPUH_0001242401-mRNA-1">
    <property type="protein sequence ID" value="GPUH_0001242401-mRNA-1"/>
    <property type="gene ID" value="GPUH_0001242401"/>
</dbReference>
<dbReference type="Proteomes" id="UP000271098">
    <property type="component" value="Unassembled WGS sequence"/>
</dbReference>
<sequence length="87" mass="9954">MCSSNGSTARANIHFVGCLLMSIPFCVTICYLRCLGRYDSPNYFYLATLLRDAKRRANGYLPLLRQPASDDDIERVDRLSQLELLYD</sequence>
<keyword evidence="3" id="KW-1185">Reference proteome</keyword>